<feature type="region of interest" description="Disordered" evidence="21">
    <location>
        <begin position="1"/>
        <end position="52"/>
    </location>
</feature>
<keyword evidence="4" id="KW-0132">Cell division</keyword>
<keyword evidence="6" id="KW-0808">Transferase</keyword>
<evidence type="ECO:0000256" key="21">
    <source>
        <dbReference type="SAM" id="MobiDB-lite"/>
    </source>
</evidence>
<keyword evidence="8" id="KW-0133">Cell shape</keyword>
<evidence type="ECO:0000256" key="14">
    <source>
        <dbReference type="ARBA" id="ARBA00032370"/>
    </source>
</evidence>
<sequence length="415" mass="44794">MSKRPSQPDLGRHRRKGKLRKLSKRFSSAVTRQSNSGPAVVRGQVSPSGRTEPKPDTTLLVILGIILVLGLIMLSSASSVLSYQNYGDSYYLLKHQMLYGLLIGGIAFYAMSKINYHYWRSSAFPIAVITMLLLFAVFIPGVGVELLGAKRWINLGGFLFQPSEVVKLTFLIYLAAWLEKQGKEVTDPNFGLMPFLIMLGSLVLLIAVAQRDLGTTIVIAVISIVVYFVAGAPWRHLGLIGLGGLMAVAALIKVAPYRAARLTVFLNPEVDPQGIGYHVNQALLAIGSGGLFGLGLGHSRQKFNYLPEVATDSIFAIVAEELGFVFAVILVLLFLAFTIQALRVAKGASDRFGQLVAVGIAVWIGFQAFVNVGAMLSLLPLTGIPLPFISYGSSSMITLLAAAGLLANISRYSKH</sequence>
<evidence type="ECO:0000256" key="8">
    <source>
        <dbReference type="ARBA" id="ARBA00022960"/>
    </source>
</evidence>
<dbReference type="EC" id="2.4.99.28" evidence="19"/>
<evidence type="ECO:0000256" key="3">
    <source>
        <dbReference type="ARBA" id="ARBA00022475"/>
    </source>
</evidence>
<evidence type="ECO:0000256" key="6">
    <source>
        <dbReference type="ARBA" id="ARBA00022679"/>
    </source>
</evidence>
<feature type="transmembrane region" description="Helical" evidence="22">
    <location>
        <begin position="275"/>
        <end position="296"/>
    </location>
</feature>
<evidence type="ECO:0000256" key="12">
    <source>
        <dbReference type="ARBA" id="ARBA00023306"/>
    </source>
</evidence>
<comment type="pathway">
    <text evidence="2">Cell wall biogenesis; peptidoglycan biosynthesis.</text>
</comment>
<evidence type="ECO:0000256" key="7">
    <source>
        <dbReference type="ARBA" id="ARBA00022692"/>
    </source>
</evidence>
<keyword evidence="13" id="KW-0961">Cell wall biogenesis/degradation</keyword>
<evidence type="ECO:0000256" key="9">
    <source>
        <dbReference type="ARBA" id="ARBA00022984"/>
    </source>
</evidence>
<dbReference type="GO" id="GO:0005886">
    <property type="term" value="C:plasma membrane"/>
    <property type="evidence" value="ECO:0007669"/>
    <property type="project" value="UniProtKB-SubCell"/>
</dbReference>
<accession>A0A2M7H4S5</accession>
<dbReference type="GO" id="GO:0032153">
    <property type="term" value="C:cell division site"/>
    <property type="evidence" value="ECO:0007669"/>
    <property type="project" value="TreeGrafter"/>
</dbReference>
<keyword evidence="11 22" id="KW-0472">Membrane</keyword>
<evidence type="ECO:0000256" key="15">
    <source>
        <dbReference type="ARBA" id="ARBA00033270"/>
    </source>
</evidence>
<evidence type="ECO:0000256" key="13">
    <source>
        <dbReference type="ARBA" id="ARBA00023316"/>
    </source>
</evidence>
<feature type="transmembrane region" description="Helical" evidence="22">
    <location>
        <begin position="123"/>
        <end position="143"/>
    </location>
</feature>
<feature type="transmembrane region" description="Helical" evidence="22">
    <location>
        <begin position="190"/>
        <end position="207"/>
    </location>
</feature>
<feature type="transmembrane region" description="Helical" evidence="22">
    <location>
        <begin position="213"/>
        <end position="230"/>
    </location>
</feature>
<gene>
    <name evidence="23" type="primary">ftsW</name>
    <name evidence="23" type="ORF">COW24_01290</name>
</gene>
<evidence type="ECO:0000256" key="22">
    <source>
        <dbReference type="SAM" id="Phobius"/>
    </source>
</evidence>
<keyword evidence="9" id="KW-0573">Peptidoglycan synthesis</keyword>
<feature type="compositionally biased region" description="Basic residues" evidence="21">
    <location>
        <begin position="12"/>
        <end position="24"/>
    </location>
</feature>
<evidence type="ECO:0000256" key="1">
    <source>
        <dbReference type="ARBA" id="ARBA00004651"/>
    </source>
</evidence>
<comment type="subcellular location">
    <subcellularLocation>
        <location evidence="1">Cell membrane</location>
        <topology evidence="1">Multi-pass membrane protein</topology>
    </subcellularLocation>
</comment>
<dbReference type="GO" id="GO:0015648">
    <property type="term" value="F:lipid-linked peptidoglycan transporter activity"/>
    <property type="evidence" value="ECO:0007669"/>
    <property type="project" value="TreeGrafter"/>
</dbReference>
<dbReference type="Pfam" id="PF01098">
    <property type="entry name" value="FTSW_RODA_SPOVE"/>
    <property type="match status" value="1"/>
</dbReference>
<protein>
    <recommendedName>
        <fullName evidence="17">Probable peptidoglycan glycosyltransferase FtsW</fullName>
        <ecNumber evidence="19">2.4.99.28</ecNumber>
    </recommendedName>
    <alternativeName>
        <fullName evidence="18">Cell division protein FtsW</fullName>
    </alternativeName>
    <alternativeName>
        <fullName evidence="15">Cell wall polymerase</fullName>
    </alternativeName>
    <alternativeName>
        <fullName evidence="14">Peptidoglycan polymerase</fullName>
    </alternativeName>
</protein>
<evidence type="ECO:0000256" key="17">
    <source>
        <dbReference type="ARBA" id="ARBA00041185"/>
    </source>
</evidence>
<dbReference type="PANTHER" id="PTHR30474">
    <property type="entry name" value="CELL CYCLE PROTEIN"/>
    <property type="match status" value="1"/>
</dbReference>
<keyword evidence="10 22" id="KW-1133">Transmembrane helix</keyword>
<evidence type="ECO:0000313" key="23">
    <source>
        <dbReference type="EMBL" id="PIW37225.1"/>
    </source>
</evidence>
<evidence type="ECO:0000256" key="19">
    <source>
        <dbReference type="ARBA" id="ARBA00044770"/>
    </source>
</evidence>
<evidence type="ECO:0000256" key="2">
    <source>
        <dbReference type="ARBA" id="ARBA00004752"/>
    </source>
</evidence>
<dbReference type="PANTHER" id="PTHR30474:SF2">
    <property type="entry name" value="PEPTIDOGLYCAN GLYCOSYLTRANSFERASE FTSW-RELATED"/>
    <property type="match status" value="1"/>
</dbReference>
<dbReference type="InterPro" id="IPR001182">
    <property type="entry name" value="FtsW/RodA"/>
</dbReference>
<evidence type="ECO:0000256" key="10">
    <source>
        <dbReference type="ARBA" id="ARBA00022989"/>
    </source>
</evidence>
<dbReference type="NCBIfam" id="TIGR02614">
    <property type="entry name" value="ftsW"/>
    <property type="match status" value="1"/>
</dbReference>
<proteinExistence type="inferred from homology"/>
<evidence type="ECO:0000256" key="16">
    <source>
        <dbReference type="ARBA" id="ARBA00038053"/>
    </source>
</evidence>
<dbReference type="GO" id="GO:0008360">
    <property type="term" value="P:regulation of cell shape"/>
    <property type="evidence" value="ECO:0007669"/>
    <property type="project" value="UniProtKB-KW"/>
</dbReference>
<comment type="catalytic activity">
    <reaction evidence="20">
        <text>[GlcNAc-(1-&gt;4)-Mur2Ac(oyl-L-Ala-gamma-D-Glu-L-Lys-D-Ala-D-Ala)](n)-di-trans,octa-cis-undecaprenyl diphosphate + beta-D-GlcNAc-(1-&gt;4)-Mur2Ac(oyl-L-Ala-gamma-D-Glu-L-Lys-D-Ala-D-Ala)-di-trans,octa-cis-undecaprenyl diphosphate = [GlcNAc-(1-&gt;4)-Mur2Ac(oyl-L-Ala-gamma-D-Glu-L-Lys-D-Ala-D-Ala)](n+1)-di-trans,octa-cis-undecaprenyl diphosphate + di-trans,octa-cis-undecaprenyl diphosphate + H(+)</text>
        <dbReference type="Rhea" id="RHEA:23708"/>
        <dbReference type="Rhea" id="RHEA-COMP:9602"/>
        <dbReference type="Rhea" id="RHEA-COMP:9603"/>
        <dbReference type="ChEBI" id="CHEBI:15378"/>
        <dbReference type="ChEBI" id="CHEBI:58405"/>
        <dbReference type="ChEBI" id="CHEBI:60033"/>
        <dbReference type="ChEBI" id="CHEBI:78435"/>
        <dbReference type="EC" id="2.4.99.28"/>
    </reaction>
</comment>
<evidence type="ECO:0000256" key="20">
    <source>
        <dbReference type="ARBA" id="ARBA00049902"/>
    </source>
</evidence>
<evidence type="ECO:0000256" key="18">
    <source>
        <dbReference type="ARBA" id="ARBA00041418"/>
    </source>
</evidence>
<dbReference type="EMBL" id="PFGC01000016">
    <property type="protein sequence ID" value="PIW37225.1"/>
    <property type="molecule type" value="Genomic_DNA"/>
</dbReference>
<comment type="caution">
    <text evidence="23">The sequence shown here is derived from an EMBL/GenBank/DDBJ whole genome shotgun (WGS) entry which is preliminary data.</text>
</comment>
<organism evidence="23 24">
    <name type="scientific">Candidatus Kerfeldbacteria bacterium CG15_BIG_FIL_POST_REV_8_21_14_020_45_12</name>
    <dbReference type="NCBI Taxonomy" id="2014247"/>
    <lineage>
        <taxon>Bacteria</taxon>
        <taxon>Candidatus Kerfeldiibacteriota</taxon>
    </lineage>
</organism>
<feature type="transmembrane region" description="Helical" evidence="22">
    <location>
        <begin position="93"/>
        <end position="111"/>
    </location>
</feature>
<dbReference type="InterPro" id="IPR013437">
    <property type="entry name" value="FtsW"/>
</dbReference>
<dbReference type="GO" id="GO:0009252">
    <property type="term" value="P:peptidoglycan biosynthetic process"/>
    <property type="evidence" value="ECO:0007669"/>
    <property type="project" value="UniProtKB-KW"/>
</dbReference>
<feature type="transmembrane region" description="Helical" evidence="22">
    <location>
        <begin position="237"/>
        <end position="255"/>
    </location>
</feature>
<keyword evidence="3" id="KW-1003">Cell membrane</keyword>
<keyword evidence="12" id="KW-0131">Cell cycle</keyword>
<comment type="similarity">
    <text evidence="16">Belongs to the SEDS family. FtsW subfamily.</text>
</comment>
<feature type="transmembrane region" description="Helical" evidence="22">
    <location>
        <begin position="155"/>
        <end position="178"/>
    </location>
</feature>
<feature type="transmembrane region" description="Helical" evidence="22">
    <location>
        <begin position="388"/>
        <end position="409"/>
    </location>
</feature>
<keyword evidence="7 22" id="KW-0812">Transmembrane</keyword>
<dbReference type="Proteomes" id="UP000230292">
    <property type="component" value="Unassembled WGS sequence"/>
</dbReference>
<dbReference type="AlphaFoldDB" id="A0A2M7H4S5"/>
<dbReference type="GO" id="GO:0051301">
    <property type="term" value="P:cell division"/>
    <property type="evidence" value="ECO:0007669"/>
    <property type="project" value="UniProtKB-KW"/>
</dbReference>
<dbReference type="GO" id="GO:0071555">
    <property type="term" value="P:cell wall organization"/>
    <property type="evidence" value="ECO:0007669"/>
    <property type="project" value="UniProtKB-KW"/>
</dbReference>
<feature type="transmembrane region" description="Helical" evidence="22">
    <location>
        <begin position="59"/>
        <end position="81"/>
    </location>
</feature>
<name>A0A2M7H4S5_9BACT</name>
<reference evidence="23 24" key="1">
    <citation type="submission" date="2017-09" db="EMBL/GenBank/DDBJ databases">
        <title>Depth-based differentiation of microbial function through sediment-hosted aquifers and enrichment of novel symbionts in the deep terrestrial subsurface.</title>
        <authorList>
            <person name="Probst A.J."/>
            <person name="Ladd B."/>
            <person name="Jarett J.K."/>
            <person name="Geller-Mcgrath D.E."/>
            <person name="Sieber C.M."/>
            <person name="Emerson J.B."/>
            <person name="Anantharaman K."/>
            <person name="Thomas B.C."/>
            <person name="Malmstrom R."/>
            <person name="Stieglmeier M."/>
            <person name="Klingl A."/>
            <person name="Woyke T."/>
            <person name="Ryan C.M."/>
            <person name="Banfield J.F."/>
        </authorList>
    </citation>
    <scope>NUCLEOTIDE SEQUENCE [LARGE SCALE GENOMIC DNA]</scope>
    <source>
        <strain evidence="23">CG15_BIG_FIL_POST_REV_8_21_14_020_45_12</strain>
    </source>
</reference>
<keyword evidence="5" id="KW-0328">Glycosyltransferase</keyword>
<feature type="transmembrane region" description="Helical" evidence="22">
    <location>
        <begin position="325"/>
        <end position="343"/>
    </location>
</feature>
<feature type="transmembrane region" description="Helical" evidence="22">
    <location>
        <begin position="355"/>
        <end position="376"/>
    </location>
</feature>
<evidence type="ECO:0000256" key="4">
    <source>
        <dbReference type="ARBA" id="ARBA00022618"/>
    </source>
</evidence>
<evidence type="ECO:0000256" key="5">
    <source>
        <dbReference type="ARBA" id="ARBA00022676"/>
    </source>
</evidence>
<evidence type="ECO:0000256" key="11">
    <source>
        <dbReference type="ARBA" id="ARBA00023136"/>
    </source>
</evidence>
<evidence type="ECO:0000313" key="24">
    <source>
        <dbReference type="Proteomes" id="UP000230292"/>
    </source>
</evidence>
<dbReference type="GO" id="GO:0008955">
    <property type="term" value="F:peptidoglycan glycosyltransferase activity"/>
    <property type="evidence" value="ECO:0007669"/>
    <property type="project" value="UniProtKB-EC"/>
</dbReference>